<evidence type="ECO:0000313" key="2">
    <source>
        <dbReference type="EMBL" id="MBB3092185.1"/>
    </source>
</evidence>
<organism evidence="2 3">
    <name type="scientific">Nocardioides albus</name>
    <dbReference type="NCBI Taxonomy" id="1841"/>
    <lineage>
        <taxon>Bacteria</taxon>
        <taxon>Bacillati</taxon>
        <taxon>Actinomycetota</taxon>
        <taxon>Actinomycetes</taxon>
        <taxon>Propionibacteriales</taxon>
        <taxon>Nocardioidaceae</taxon>
        <taxon>Nocardioides</taxon>
    </lineage>
</organism>
<dbReference type="RefSeq" id="WP_183551782.1">
    <property type="nucleotide sequence ID" value="NZ_BMQT01000017.1"/>
</dbReference>
<evidence type="ECO:0000313" key="3">
    <source>
        <dbReference type="Proteomes" id="UP000577707"/>
    </source>
</evidence>
<comment type="caution">
    <text evidence="2">The sequence shown here is derived from an EMBL/GenBank/DDBJ whole genome shotgun (WGS) entry which is preliminary data.</text>
</comment>
<keyword evidence="3" id="KW-1185">Reference proteome</keyword>
<reference evidence="2 3" key="1">
    <citation type="submission" date="2020-08" db="EMBL/GenBank/DDBJ databases">
        <title>Genomic Encyclopedia of Type Strains, Phase III (KMG-III): the genomes of soil and plant-associated and newly described type strains.</title>
        <authorList>
            <person name="Whitman W."/>
        </authorList>
    </citation>
    <scope>NUCLEOTIDE SEQUENCE [LARGE SCALE GENOMIC DNA]</scope>
    <source>
        <strain evidence="2 3">CECT 3302</strain>
    </source>
</reference>
<feature type="region of interest" description="Disordered" evidence="1">
    <location>
        <begin position="83"/>
        <end position="110"/>
    </location>
</feature>
<dbReference type="AlphaFoldDB" id="A0A7W5FBG5"/>
<sequence>MSITQTIEAIEPTWITVSRGERHFGTGPIFLAEADVDGSHFTACISTHADTTKGYELDVASSSGPSWSTHADTLTEAKADFARYLNATPPDEHDQDETDALADTEKENNR</sequence>
<protein>
    <submittedName>
        <fullName evidence="2">Uncharacterized protein</fullName>
    </submittedName>
</protein>
<feature type="compositionally biased region" description="Acidic residues" evidence="1">
    <location>
        <begin position="93"/>
        <end position="102"/>
    </location>
</feature>
<gene>
    <name evidence="2" type="ORF">FHS12_005162</name>
</gene>
<name>A0A7W5FBG5_9ACTN</name>
<accession>A0A7W5FBG5</accession>
<dbReference type="Proteomes" id="UP000577707">
    <property type="component" value="Unassembled WGS sequence"/>
</dbReference>
<proteinExistence type="predicted"/>
<dbReference type="EMBL" id="JACHXG010000017">
    <property type="protein sequence ID" value="MBB3092185.1"/>
    <property type="molecule type" value="Genomic_DNA"/>
</dbReference>
<evidence type="ECO:0000256" key="1">
    <source>
        <dbReference type="SAM" id="MobiDB-lite"/>
    </source>
</evidence>